<feature type="domain" description="GHMP kinase N-terminal" evidence="11">
    <location>
        <begin position="67"/>
        <end position="126"/>
    </location>
</feature>
<feature type="domain" description="GHMP kinase C-terminal" evidence="12">
    <location>
        <begin position="188"/>
        <end position="260"/>
    </location>
</feature>
<dbReference type="NCBIfam" id="TIGR00154">
    <property type="entry name" value="ispE"/>
    <property type="match status" value="1"/>
</dbReference>
<evidence type="ECO:0000256" key="10">
    <source>
        <dbReference type="HAMAP-Rule" id="MF_00061"/>
    </source>
</evidence>
<evidence type="ECO:0000256" key="7">
    <source>
        <dbReference type="ARBA" id="ARBA00022840"/>
    </source>
</evidence>
<evidence type="ECO:0000256" key="1">
    <source>
        <dbReference type="ARBA" id="ARBA00009684"/>
    </source>
</evidence>
<protein>
    <recommendedName>
        <fullName evidence="3 10">4-diphosphocytidyl-2-C-methyl-D-erythritol kinase</fullName>
        <shortName evidence="10">CMK</shortName>
        <ecNumber evidence="2 10">2.7.1.148</ecNumber>
    </recommendedName>
    <alternativeName>
        <fullName evidence="9 10">4-(cytidine-5'-diphospho)-2-C-methyl-D-erythritol kinase</fullName>
    </alternativeName>
</protein>
<reference evidence="13" key="1">
    <citation type="submission" date="2022-05" db="EMBL/GenBank/DDBJ databases">
        <authorList>
            <person name="Park J.-S."/>
        </authorList>
    </citation>
    <scope>NUCLEOTIDE SEQUENCE</scope>
    <source>
        <strain evidence="13">2012CJ41-6</strain>
    </source>
</reference>
<dbReference type="RefSeq" id="WP_249707331.1">
    <property type="nucleotide sequence ID" value="NZ_JAMFMB010000004.1"/>
</dbReference>
<keyword evidence="14" id="KW-1185">Reference proteome</keyword>
<dbReference type="Gene3D" id="3.30.70.890">
    <property type="entry name" value="GHMP kinase, C-terminal domain"/>
    <property type="match status" value="1"/>
</dbReference>
<dbReference type="GO" id="GO:0050515">
    <property type="term" value="F:4-(cytidine 5'-diphospho)-2-C-methyl-D-erythritol kinase activity"/>
    <property type="evidence" value="ECO:0007669"/>
    <property type="project" value="UniProtKB-EC"/>
</dbReference>
<keyword evidence="5 10" id="KW-0547">Nucleotide-binding</keyword>
<dbReference type="EC" id="2.7.1.148" evidence="2 10"/>
<evidence type="ECO:0000313" key="13">
    <source>
        <dbReference type="EMBL" id="MCL6282856.1"/>
    </source>
</evidence>
<comment type="caution">
    <text evidence="13">The sequence shown here is derived from an EMBL/GenBank/DDBJ whole genome shotgun (WGS) entry which is preliminary data.</text>
</comment>
<organism evidence="13 14">
    <name type="scientific">Ruegeria spongiae</name>
    <dbReference type="NCBI Taxonomy" id="2942209"/>
    <lineage>
        <taxon>Bacteria</taxon>
        <taxon>Pseudomonadati</taxon>
        <taxon>Pseudomonadota</taxon>
        <taxon>Alphaproteobacteria</taxon>
        <taxon>Rhodobacterales</taxon>
        <taxon>Roseobacteraceae</taxon>
        <taxon>Ruegeria</taxon>
    </lineage>
</organism>
<evidence type="ECO:0000256" key="3">
    <source>
        <dbReference type="ARBA" id="ARBA00017473"/>
    </source>
</evidence>
<dbReference type="InterPro" id="IPR020568">
    <property type="entry name" value="Ribosomal_Su5_D2-typ_SF"/>
</dbReference>
<comment type="catalytic activity">
    <reaction evidence="10">
        <text>4-CDP-2-C-methyl-D-erythritol + ATP = 4-CDP-2-C-methyl-D-erythritol 2-phosphate + ADP + H(+)</text>
        <dbReference type="Rhea" id="RHEA:18437"/>
        <dbReference type="ChEBI" id="CHEBI:15378"/>
        <dbReference type="ChEBI" id="CHEBI:30616"/>
        <dbReference type="ChEBI" id="CHEBI:57823"/>
        <dbReference type="ChEBI" id="CHEBI:57919"/>
        <dbReference type="ChEBI" id="CHEBI:456216"/>
        <dbReference type="EC" id="2.7.1.148"/>
    </reaction>
</comment>
<sequence>MTVRAFAPAKINLTLHVTGQRDDGYHLLDSLVVFADIGDYLEFIPGPALSITVTGEHAEGVPADTRNLVWQAAQAASWTGEVRLDKVLPHGAGIGGGSSDAATTLRVLSELGAEIPYELPASLGADVPVCMAAKAARMQGIGEQITPVRLPPLPAVLVNPGVPVPTGAVFAALASRENPAMVTDLPKFETVEECAFLLGTQRNDLEKPAVGIAPEIALVLDELSATTGALLARMSGSGSTCFALYPTKKAAHFAAHEIGAAHPGWWCRAVELS</sequence>
<dbReference type="EMBL" id="JAMFMB010000004">
    <property type="protein sequence ID" value="MCL6282856.1"/>
    <property type="molecule type" value="Genomic_DNA"/>
</dbReference>
<evidence type="ECO:0000256" key="2">
    <source>
        <dbReference type="ARBA" id="ARBA00012052"/>
    </source>
</evidence>
<dbReference type="NCBIfam" id="NF011202">
    <property type="entry name" value="PRK14608.1"/>
    <property type="match status" value="1"/>
</dbReference>
<dbReference type="Pfam" id="PF00288">
    <property type="entry name" value="GHMP_kinases_N"/>
    <property type="match status" value="1"/>
</dbReference>
<keyword evidence="7 10" id="KW-0067">ATP-binding</keyword>
<evidence type="ECO:0000259" key="12">
    <source>
        <dbReference type="Pfam" id="PF08544"/>
    </source>
</evidence>
<feature type="active site" evidence="10">
    <location>
        <position position="126"/>
    </location>
</feature>
<proteinExistence type="inferred from homology"/>
<feature type="binding site" evidence="10">
    <location>
        <begin position="89"/>
        <end position="99"/>
    </location>
    <ligand>
        <name>ATP</name>
        <dbReference type="ChEBI" id="CHEBI:30616"/>
    </ligand>
</feature>
<keyword evidence="8 10" id="KW-0414">Isoprene biosynthesis</keyword>
<dbReference type="InterPro" id="IPR013750">
    <property type="entry name" value="GHMP_kinase_C_dom"/>
</dbReference>
<dbReference type="PANTHER" id="PTHR43527:SF2">
    <property type="entry name" value="4-DIPHOSPHOCYTIDYL-2-C-METHYL-D-ERYTHRITOL KINASE, CHLOROPLASTIC"/>
    <property type="match status" value="1"/>
</dbReference>
<dbReference type="Proteomes" id="UP001203880">
    <property type="component" value="Unassembled WGS sequence"/>
</dbReference>
<comment type="similarity">
    <text evidence="1 10">Belongs to the GHMP kinase family. IspE subfamily.</text>
</comment>
<comment type="pathway">
    <text evidence="10">Isoprenoid biosynthesis; isopentenyl diphosphate biosynthesis via DXP pathway; isopentenyl diphosphate from 1-deoxy-D-xylulose 5-phosphate: step 3/6.</text>
</comment>
<evidence type="ECO:0000259" key="11">
    <source>
        <dbReference type="Pfam" id="PF00288"/>
    </source>
</evidence>
<dbReference type="Pfam" id="PF08544">
    <property type="entry name" value="GHMP_kinases_C"/>
    <property type="match status" value="1"/>
</dbReference>
<dbReference type="PANTHER" id="PTHR43527">
    <property type="entry name" value="4-DIPHOSPHOCYTIDYL-2-C-METHYL-D-ERYTHRITOL KINASE, CHLOROPLASTIC"/>
    <property type="match status" value="1"/>
</dbReference>
<comment type="function">
    <text evidence="10">Catalyzes the phosphorylation of the position 2 hydroxy group of 4-diphosphocytidyl-2C-methyl-D-erythritol.</text>
</comment>
<evidence type="ECO:0000256" key="9">
    <source>
        <dbReference type="ARBA" id="ARBA00032554"/>
    </source>
</evidence>
<evidence type="ECO:0000256" key="5">
    <source>
        <dbReference type="ARBA" id="ARBA00022741"/>
    </source>
</evidence>
<keyword evidence="6 10" id="KW-0418">Kinase</keyword>
<feature type="active site" evidence="10">
    <location>
        <position position="10"/>
    </location>
</feature>
<name>A0ABT0PZ17_9RHOB</name>
<dbReference type="InterPro" id="IPR014721">
    <property type="entry name" value="Ribsml_uS5_D2-typ_fold_subgr"/>
</dbReference>
<evidence type="ECO:0000313" key="14">
    <source>
        <dbReference type="Proteomes" id="UP001203880"/>
    </source>
</evidence>
<dbReference type="InterPro" id="IPR036554">
    <property type="entry name" value="GHMP_kinase_C_sf"/>
</dbReference>
<dbReference type="HAMAP" id="MF_00061">
    <property type="entry name" value="IspE"/>
    <property type="match status" value="1"/>
</dbReference>
<gene>
    <name evidence="10" type="primary">ispE</name>
    <name evidence="13" type="ORF">M3P21_04860</name>
</gene>
<dbReference type="InterPro" id="IPR004424">
    <property type="entry name" value="IspE"/>
</dbReference>
<accession>A0ABT0PZ17</accession>
<dbReference type="PIRSF" id="PIRSF010376">
    <property type="entry name" value="IspE"/>
    <property type="match status" value="1"/>
</dbReference>
<dbReference type="SUPFAM" id="SSF55060">
    <property type="entry name" value="GHMP Kinase, C-terminal domain"/>
    <property type="match status" value="1"/>
</dbReference>
<evidence type="ECO:0000256" key="6">
    <source>
        <dbReference type="ARBA" id="ARBA00022777"/>
    </source>
</evidence>
<dbReference type="SUPFAM" id="SSF54211">
    <property type="entry name" value="Ribosomal protein S5 domain 2-like"/>
    <property type="match status" value="1"/>
</dbReference>
<evidence type="ECO:0000256" key="4">
    <source>
        <dbReference type="ARBA" id="ARBA00022679"/>
    </source>
</evidence>
<keyword evidence="4 10" id="KW-0808">Transferase</keyword>
<evidence type="ECO:0000256" key="8">
    <source>
        <dbReference type="ARBA" id="ARBA00023229"/>
    </source>
</evidence>
<dbReference type="InterPro" id="IPR006204">
    <property type="entry name" value="GHMP_kinase_N_dom"/>
</dbReference>
<dbReference type="Gene3D" id="3.30.230.10">
    <property type="match status" value="1"/>
</dbReference>